<accession>A0A5J4T2F1</accession>
<organism evidence="3">
    <name type="scientific">termite gut metagenome</name>
    <dbReference type="NCBI Taxonomy" id="433724"/>
    <lineage>
        <taxon>unclassified sequences</taxon>
        <taxon>metagenomes</taxon>
        <taxon>organismal metagenomes</taxon>
    </lineage>
</organism>
<dbReference type="PANTHER" id="PTHR42970:SF1">
    <property type="entry name" value="PECTATE LYASE C-RELATED"/>
    <property type="match status" value="1"/>
</dbReference>
<dbReference type="GO" id="GO:0046872">
    <property type="term" value="F:metal ion binding"/>
    <property type="evidence" value="ECO:0007669"/>
    <property type="project" value="UniProtKB-KW"/>
</dbReference>
<dbReference type="InterPro" id="IPR012334">
    <property type="entry name" value="Pectin_lyas_fold"/>
</dbReference>
<dbReference type="PROSITE" id="PS51257">
    <property type="entry name" value="PROKAR_LIPOPROTEIN"/>
    <property type="match status" value="1"/>
</dbReference>
<comment type="caution">
    <text evidence="3">The sequence shown here is derived from an EMBL/GenBank/DDBJ whole genome shotgun (WGS) entry which is preliminary data.</text>
</comment>
<evidence type="ECO:0000313" key="3">
    <source>
        <dbReference type="EMBL" id="KAA6351630.1"/>
    </source>
</evidence>
<keyword evidence="2" id="KW-0325">Glycoprotein</keyword>
<dbReference type="PANTHER" id="PTHR42970">
    <property type="entry name" value="PECTATE LYASE C-RELATED"/>
    <property type="match status" value="1"/>
</dbReference>
<proteinExistence type="predicted"/>
<dbReference type="AlphaFoldDB" id="A0A5J4T2F1"/>
<dbReference type="InterPro" id="IPR011050">
    <property type="entry name" value="Pectin_lyase_fold/virulence"/>
</dbReference>
<keyword evidence="1" id="KW-0479">Metal-binding</keyword>
<dbReference type="InterPro" id="IPR052063">
    <property type="entry name" value="Polysaccharide_Lyase_1"/>
</dbReference>
<evidence type="ECO:0008006" key="5">
    <source>
        <dbReference type="Google" id="ProtNLM"/>
    </source>
</evidence>
<protein>
    <recommendedName>
        <fullName evidence="5">Pectate lyase</fullName>
    </recommendedName>
</protein>
<evidence type="ECO:0000256" key="1">
    <source>
        <dbReference type="ARBA" id="ARBA00022723"/>
    </source>
</evidence>
<dbReference type="EMBL" id="SNRY01000011">
    <property type="protein sequence ID" value="KAA6351630.1"/>
    <property type="molecule type" value="Genomic_DNA"/>
</dbReference>
<name>A0A5J4T2F1_9ZZZZ</name>
<evidence type="ECO:0000256" key="2">
    <source>
        <dbReference type="ARBA" id="ARBA00023180"/>
    </source>
</evidence>
<sequence length="508" mass="55248">MKGLFGYILLLFMFCGCGEEEGGEEEQQVVEEITPPPPPVPPVDEPAPVPALVSAFPGAEGGGKYVTGGRGGKVLTVTNLKDDGSEGTLRWALQQKGARVIVFSVAGWIDLQRSLDINNGDVTVAGQTAPGAGIGLRNYTVKVKANNVIIRYLRFRLGDLKGVEDDAINGVKISQVIIDHCSMSWSVDECASFYDNTDFTLQWCIISESLCRSVHAKGEHGYGGIWGGTKASFHHNLLAHHSSRTPRLCGSRYNGNPDNESVDIRNNVFYNWGPVNGGYAGEGGSYNFVNNYYKPGASTATKKSLVNRIFQPNYDDGTLENVKGVWGHFYVSGNYFDATSPSVGATYQSTLAATTANNWTGIHPKDTTSYWEGWKTIRSGEEYAISETDYTQTALEAYESVLNHAGASLVRDATDVRIVDEVRKGIYTYSGSQGSKNGLIDSPADVGGWPELETGIIQEDTDKDGIPDSWEEKHGLNPATDDSALYSLDKGYSNIEVYLNEIVTHIVM</sequence>
<dbReference type="SUPFAM" id="SSF51126">
    <property type="entry name" value="Pectin lyase-like"/>
    <property type="match status" value="1"/>
</dbReference>
<evidence type="ECO:0000313" key="4">
    <source>
        <dbReference type="EMBL" id="KAA6351635.1"/>
    </source>
</evidence>
<dbReference type="EMBL" id="SNRY01000011">
    <property type="protein sequence ID" value="KAA6351635.1"/>
    <property type="molecule type" value="Genomic_DNA"/>
</dbReference>
<gene>
    <name evidence="3" type="ORF">EZS27_001021</name>
    <name evidence="4" type="ORF">EZS27_001026</name>
</gene>
<reference evidence="3" key="1">
    <citation type="submission" date="2019-03" db="EMBL/GenBank/DDBJ databases">
        <title>Single cell metagenomics reveals metabolic interactions within the superorganism composed of flagellate Streblomastix strix and complex community of Bacteroidetes bacteria on its surface.</title>
        <authorList>
            <person name="Treitli S.C."/>
            <person name="Kolisko M."/>
            <person name="Husnik F."/>
            <person name="Keeling P."/>
            <person name="Hampl V."/>
        </authorList>
    </citation>
    <scope>NUCLEOTIDE SEQUENCE</scope>
    <source>
        <strain evidence="3">STM</strain>
    </source>
</reference>
<dbReference type="Gene3D" id="2.160.20.10">
    <property type="entry name" value="Single-stranded right-handed beta-helix, Pectin lyase-like"/>
    <property type="match status" value="1"/>
</dbReference>